<feature type="transmembrane region" description="Helical" evidence="7">
    <location>
        <begin position="187"/>
        <end position="210"/>
    </location>
</feature>
<evidence type="ECO:0000256" key="3">
    <source>
        <dbReference type="ARBA" id="ARBA00022692"/>
    </source>
</evidence>
<dbReference type="AlphaFoldDB" id="A0ABD3UI25"/>
<evidence type="ECO:0000256" key="2">
    <source>
        <dbReference type="ARBA" id="ARBA00008821"/>
    </source>
</evidence>
<dbReference type="Pfam" id="PF00860">
    <property type="entry name" value="Xan_ur_permease"/>
    <property type="match status" value="1"/>
</dbReference>
<feature type="compositionally biased region" description="Polar residues" evidence="6">
    <location>
        <begin position="41"/>
        <end position="51"/>
    </location>
</feature>
<name>A0ABD3UI25_9LAMI</name>
<keyword evidence="5 7" id="KW-0472">Membrane</keyword>
<sequence length="468" mass="51449">MSSSDPSKKPRPGPWPPAPDAAAMPPSSWAKRTGFRPKFSGETNASDSGQIASLPPPPRTSPKPRQPDTNLDLEAGRPRPIPTSNGEPEVVRVREKEKEKEKEKEQMPPVRKRRDSDMGKNLNGQATAGEGEWSRRAVRIDESATVDVMPPMVVDDDGIVARHAHMKYELRDTPGLVPIGLYGFQHYFSMLCSLILIPLVIVPAMGGTYVSAFEVNGSHFAGRYSKCGFNCAVHVWSDDTIAYITWVEAALDTGPSFIYLAPVLAIINSPEFLGLNGNNFRHIMKELQGAIIIGSAFQALLGYSGMMRILLRLINPVVVSPTIAAVGLCFYNYGFPRVGTCIEIGVVQILLVVLFSLYLRKISILGHRVFLIYAVPLGLVITWLTAFLLTQAGVYSYEGCDSNIPASNIISDLSMCSPPRRKNVYLTYIGGEGLGFIGVLLKLFFLGFLGFRGFRVFRVFRVLGFLGF</sequence>
<dbReference type="Proteomes" id="UP001634393">
    <property type="component" value="Unassembled WGS sequence"/>
</dbReference>
<comment type="subcellular location">
    <subcellularLocation>
        <location evidence="1">Membrane</location>
        <topology evidence="1">Multi-pass membrane protein</topology>
    </subcellularLocation>
</comment>
<feature type="transmembrane region" description="Helical" evidence="7">
    <location>
        <begin position="425"/>
        <end position="451"/>
    </location>
</feature>
<dbReference type="EMBL" id="JBJXBP010000001">
    <property type="protein sequence ID" value="KAL3848621.1"/>
    <property type="molecule type" value="Genomic_DNA"/>
</dbReference>
<dbReference type="GO" id="GO:0016020">
    <property type="term" value="C:membrane"/>
    <property type="evidence" value="ECO:0007669"/>
    <property type="project" value="UniProtKB-SubCell"/>
</dbReference>
<feature type="compositionally biased region" description="Low complexity" evidence="6">
    <location>
        <begin position="20"/>
        <end position="30"/>
    </location>
</feature>
<accession>A0ABD3UI25</accession>
<feature type="region of interest" description="Disordered" evidence="6">
    <location>
        <begin position="1"/>
        <end position="135"/>
    </location>
</feature>
<dbReference type="PANTHER" id="PTHR11119">
    <property type="entry name" value="XANTHINE-URACIL / VITAMIN C PERMEASE FAMILY MEMBER"/>
    <property type="match status" value="1"/>
</dbReference>
<comment type="caution">
    <text evidence="8">The sequence shown here is derived from an EMBL/GenBank/DDBJ whole genome shotgun (WGS) entry which is preliminary data.</text>
</comment>
<feature type="transmembrane region" description="Helical" evidence="7">
    <location>
        <begin position="339"/>
        <end position="358"/>
    </location>
</feature>
<keyword evidence="4 7" id="KW-1133">Transmembrane helix</keyword>
<feature type="compositionally biased region" description="Basic and acidic residues" evidence="6">
    <location>
        <begin position="89"/>
        <end position="106"/>
    </location>
</feature>
<evidence type="ECO:0000256" key="5">
    <source>
        <dbReference type="ARBA" id="ARBA00023136"/>
    </source>
</evidence>
<protein>
    <submittedName>
        <fullName evidence="8">Uncharacterized protein</fullName>
    </submittedName>
</protein>
<keyword evidence="9" id="KW-1185">Reference proteome</keyword>
<evidence type="ECO:0000256" key="4">
    <source>
        <dbReference type="ARBA" id="ARBA00022989"/>
    </source>
</evidence>
<organism evidence="8 9">
    <name type="scientific">Penstemon smallii</name>
    <dbReference type="NCBI Taxonomy" id="265156"/>
    <lineage>
        <taxon>Eukaryota</taxon>
        <taxon>Viridiplantae</taxon>
        <taxon>Streptophyta</taxon>
        <taxon>Embryophyta</taxon>
        <taxon>Tracheophyta</taxon>
        <taxon>Spermatophyta</taxon>
        <taxon>Magnoliopsida</taxon>
        <taxon>eudicotyledons</taxon>
        <taxon>Gunneridae</taxon>
        <taxon>Pentapetalae</taxon>
        <taxon>asterids</taxon>
        <taxon>lamiids</taxon>
        <taxon>Lamiales</taxon>
        <taxon>Plantaginaceae</taxon>
        <taxon>Cheloneae</taxon>
        <taxon>Penstemon</taxon>
    </lineage>
</organism>
<gene>
    <name evidence="8" type="ORF">ACJIZ3_010503</name>
</gene>
<evidence type="ECO:0000313" key="9">
    <source>
        <dbReference type="Proteomes" id="UP001634393"/>
    </source>
</evidence>
<dbReference type="InterPro" id="IPR006043">
    <property type="entry name" value="NCS2"/>
</dbReference>
<evidence type="ECO:0000256" key="1">
    <source>
        <dbReference type="ARBA" id="ARBA00004141"/>
    </source>
</evidence>
<comment type="similarity">
    <text evidence="2">Belongs to the nucleobase:cation symporter-2 (NCS2) (TC 2.A.40) family.</text>
</comment>
<proteinExistence type="inferred from homology"/>
<feature type="transmembrane region" description="Helical" evidence="7">
    <location>
        <begin position="313"/>
        <end position="333"/>
    </location>
</feature>
<reference evidence="8 9" key="1">
    <citation type="submission" date="2024-12" db="EMBL/GenBank/DDBJ databases">
        <title>The unique morphological basis and parallel evolutionary history of personate flowers in Penstemon.</title>
        <authorList>
            <person name="Depatie T.H."/>
            <person name="Wessinger C.A."/>
        </authorList>
    </citation>
    <scope>NUCLEOTIDE SEQUENCE [LARGE SCALE GENOMIC DNA]</scope>
    <source>
        <strain evidence="8">WTNN_2</strain>
        <tissue evidence="8">Leaf</tissue>
    </source>
</reference>
<evidence type="ECO:0000256" key="6">
    <source>
        <dbReference type="SAM" id="MobiDB-lite"/>
    </source>
</evidence>
<keyword evidence="3 7" id="KW-0812">Transmembrane</keyword>
<evidence type="ECO:0000313" key="8">
    <source>
        <dbReference type="EMBL" id="KAL3848621.1"/>
    </source>
</evidence>
<feature type="transmembrane region" description="Helical" evidence="7">
    <location>
        <begin position="370"/>
        <end position="389"/>
    </location>
</feature>
<evidence type="ECO:0000256" key="7">
    <source>
        <dbReference type="SAM" id="Phobius"/>
    </source>
</evidence>